<organism evidence="2 3">
    <name type="scientific">Macrostomum lignano</name>
    <dbReference type="NCBI Taxonomy" id="282301"/>
    <lineage>
        <taxon>Eukaryota</taxon>
        <taxon>Metazoa</taxon>
        <taxon>Spiralia</taxon>
        <taxon>Lophotrochozoa</taxon>
        <taxon>Platyhelminthes</taxon>
        <taxon>Rhabditophora</taxon>
        <taxon>Macrostomorpha</taxon>
        <taxon>Macrostomida</taxon>
        <taxon>Macrostomidae</taxon>
        <taxon>Macrostomum</taxon>
    </lineage>
</organism>
<dbReference type="WBParaSite" id="maker-unitig_8709-snap-gene-0.1-mRNA-1">
    <property type="protein sequence ID" value="maker-unitig_8709-snap-gene-0.1-mRNA-1"/>
    <property type="gene ID" value="maker-unitig_8709-snap-gene-0.1"/>
</dbReference>
<evidence type="ECO:0000313" key="3">
    <source>
        <dbReference type="WBParaSite" id="maker-unitig_8709-snap-gene-0.1-mRNA-1"/>
    </source>
</evidence>
<feature type="compositionally biased region" description="Basic and acidic residues" evidence="1">
    <location>
        <begin position="86"/>
        <end position="97"/>
    </location>
</feature>
<sequence>MPTVSGRGAGSISMSGVPEESSDDAGSDISASGGGAGSRLALSRRMLRKADTLLREANSLLLDLRSAAAPNKSSSLAAEEPAAANRDVEGDRCVREV</sequence>
<proteinExistence type="predicted"/>
<name>A0A1I8FUT8_9PLAT</name>
<keyword evidence="2" id="KW-1185">Reference proteome</keyword>
<feature type="region of interest" description="Disordered" evidence="1">
    <location>
        <begin position="1"/>
        <end position="40"/>
    </location>
</feature>
<dbReference type="Proteomes" id="UP000095280">
    <property type="component" value="Unplaced"/>
</dbReference>
<evidence type="ECO:0000313" key="2">
    <source>
        <dbReference type="Proteomes" id="UP000095280"/>
    </source>
</evidence>
<dbReference type="AlphaFoldDB" id="A0A1I8FUT8"/>
<protein>
    <submittedName>
        <fullName evidence="3">Uncharacterized protein</fullName>
    </submittedName>
</protein>
<feature type="region of interest" description="Disordered" evidence="1">
    <location>
        <begin position="68"/>
        <end position="97"/>
    </location>
</feature>
<reference evidence="3" key="1">
    <citation type="submission" date="2016-11" db="UniProtKB">
        <authorList>
            <consortium name="WormBaseParasite"/>
        </authorList>
    </citation>
    <scope>IDENTIFICATION</scope>
</reference>
<evidence type="ECO:0000256" key="1">
    <source>
        <dbReference type="SAM" id="MobiDB-lite"/>
    </source>
</evidence>
<accession>A0A1I8FUT8</accession>